<feature type="transmembrane region" description="Helical" evidence="5">
    <location>
        <begin position="87"/>
        <end position="109"/>
    </location>
</feature>
<evidence type="ECO:0000256" key="4">
    <source>
        <dbReference type="ARBA" id="ARBA00023136"/>
    </source>
</evidence>
<feature type="transmembrane region" description="Helical" evidence="5">
    <location>
        <begin position="144"/>
        <end position="161"/>
    </location>
</feature>
<dbReference type="EMBL" id="JAUJWW010000001">
    <property type="protein sequence ID" value="MDN7226400.1"/>
    <property type="molecule type" value="Genomic_DNA"/>
</dbReference>
<dbReference type="Pfam" id="PF04932">
    <property type="entry name" value="Wzy_C"/>
    <property type="match status" value="1"/>
</dbReference>
<keyword evidence="4 5" id="KW-0472">Membrane</keyword>
<evidence type="ECO:0000256" key="2">
    <source>
        <dbReference type="ARBA" id="ARBA00022692"/>
    </source>
</evidence>
<feature type="transmembrane region" description="Helical" evidence="5">
    <location>
        <begin position="116"/>
        <end position="132"/>
    </location>
</feature>
<dbReference type="GO" id="GO:0016874">
    <property type="term" value="F:ligase activity"/>
    <property type="evidence" value="ECO:0007669"/>
    <property type="project" value="UniProtKB-KW"/>
</dbReference>
<dbReference type="PANTHER" id="PTHR37422:SF17">
    <property type="entry name" value="O-ANTIGEN LIGASE"/>
    <property type="match status" value="1"/>
</dbReference>
<keyword evidence="7" id="KW-0436">Ligase</keyword>
<dbReference type="InterPro" id="IPR007016">
    <property type="entry name" value="O-antigen_ligase-rel_domated"/>
</dbReference>
<reference evidence="7 8" key="1">
    <citation type="submission" date="2023-06" db="EMBL/GenBank/DDBJ databases">
        <title>Novel species in genus Planococcus.</title>
        <authorList>
            <person name="Ning S."/>
        </authorList>
    </citation>
    <scope>NUCLEOTIDE SEQUENCE [LARGE SCALE GENOMIC DNA]</scope>
    <source>
        <strain evidence="7 8">N064</strain>
    </source>
</reference>
<feature type="transmembrane region" description="Helical" evidence="5">
    <location>
        <begin position="213"/>
        <end position="234"/>
    </location>
</feature>
<keyword evidence="2 5" id="KW-0812">Transmembrane</keyword>
<keyword evidence="3 5" id="KW-1133">Transmembrane helix</keyword>
<evidence type="ECO:0000313" key="7">
    <source>
        <dbReference type="EMBL" id="MDN7226400.1"/>
    </source>
</evidence>
<keyword evidence="8" id="KW-1185">Reference proteome</keyword>
<protein>
    <submittedName>
        <fullName evidence="7">O-antigen ligase family protein</fullName>
    </submittedName>
</protein>
<sequence length="407" mass="47886">MEIKKNINEFLLIFYLWSFTLLKPVLGVFQDYSTIILFIVTLIIVCLSIIYNLFWRIDNSKVFKWIPFVSTMMLIFMLDIILRHNTFIFLVIYDFAIFGVIPILLYAQVKDHEKMLKYYVNFSIIIFIAYGLDPFNEYSIFGDYMSYGYGMAMPAYFGLYIGRRFFKIRWVLILEVCCFILIIVFANKGAVLSVVCFILLMNILMNKKDLKVILLYFYSGLAVLFISFNMMKIIDVLIEFTTKRGYYSYSLQSVKEALSGSSISILSGRDMIWQDAYQMITERPLIGFGTGAYNNVSRSQDYTHNFFLDVLIQYGFIGLLFFILLITRSLWKILFHSTGYNKIIGILFISSSFPKLIFSSIYLKEPWFWLFLFFGIKYLSIVWNDSRVVYFRSNDRKKGKKAFENSV</sequence>
<dbReference type="Proteomes" id="UP001172054">
    <property type="component" value="Unassembled WGS sequence"/>
</dbReference>
<comment type="subcellular location">
    <subcellularLocation>
        <location evidence="1">Membrane</location>
        <topology evidence="1">Multi-pass membrane protein</topology>
    </subcellularLocation>
</comment>
<feature type="transmembrane region" description="Helical" evidence="5">
    <location>
        <begin position="311"/>
        <end position="331"/>
    </location>
</feature>
<name>A0ABT8MNF2_9BACL</name>
<evidence type="ECO:0000256" key="1">
    <source>
        <dbReference type="ARBA" id="ARBA00004141"/>
    </source>
</evidence>
<feature type="transmembrane region" description="Helical" evidence="5">
    <location>
        <begin position="62"/>
        <end position="81"/>
    </location>
</feature>
<dbReference type="PANTHER" id="PTHR37422">
    <property type="entry name" value="TEICHURONIC ACID BIOSYNTHESIS PROTEIN TUAE"/>
    <property type="match status" value="1"/>
</dbReference>
<feature type="transmembrane region" description="Helical" evidence="5">
    <location>
        <begin position="368"/>
        <end position="390"/>
    </location>
</feature>
<feature type="transmembrane region" description="Helical" evidence="5">
    <location>
        <begin position="190"/>
        <end position="206"/>
    </location>
</feature>
<evidence type="ECO:0000256" key="3">
    <source>
        <dbReference type="ARBA" id="ARBA00022989"/>
    </source>
</evidence>
<feature type="domain" description="O-antigen ligase-related" evidence="6">
    <location>
        <begin position="177"/>
        <end position="323"/>
    </location>
</feature>
<evidence type="ECO:0000313" key="8">
    <source>
        <dbReference type="Proteomes" id="UP001172054"/>
    </source>
</evidence>
<feature type="transmembrane region" description="Helical" evidence="5">
    <location>
        <begin position="35"/>
        <end position="55"/>
    </location>
</feature>
<evidence type="ECO:0000259" key="6">
    <source>
        <dbReference type="Pfam" id="PF04932"/>
    </source>
</evidence>
<dbReference type="RefSeq" id="WP_301725457.1">
    <property type="nucleotide sequence ID" value="NZ_JAUJWW010000001.1"/>
</dbReference>
<gene>
    <name evidence="7" type="ORF">QWY15_03745</name>
</gene>
<feature type="transmembrane region" description="Helical" evidence="5">
    <location>
        <begin position="12"/>
        <end position="29"/>
    </location>
</feature>
<evidence type="ECO:0000256" key="5">
    <source>
        <dbReference type="SAM" id="Phobius"/>
    </source>
</evidence>
<organism evidence="7 8">
    <name type="scientific">Planococcus liqunii</name>
    <dbReference type="NCBI Taxonomy" id="3058394"/>
    <lineage>
        <taxon>Bacteria</taxon>
        <taxon>Bacillati</taxon>
        <taxon>Bacillota</taxon>
        <taxon>Bacilli</taxon>
        <taxon>Bacillales</taxon>
        <taxon>Caryophanaceae</taxon>
        <taxon>Planococcus</taxon>
    </lineage>
</organism>
<accession>A0ABT8MNF2</accession>
<dbReference type="InterPro" id="IPR051533">
    <property type="entry name" value="WaaL-like"/>
</dbReference>
<comment type="caution">
    <text evidence="7">The sequence shown here is derived from an EMBL/GenBank/DDBJ whole genome shotgun (WGS) entry which is preliminary data.</text>
</comment>
<proteinExistence type="predicted"/>